<gene>
    <name evidence="1" type="ORF">COLO4_36615</name>
</gene>
<sequence length="125" mass="14239">MKQPRQKDASFKDVELEGHLQSGEGLDFSVPFWFMGWVVPKSDRLGAPCELDQKITPKIREYFDEEEDVVAFCLFAELETDGGADLATLLTWPLTALLSQVSFIWTFNPCRLYCLHLGSVIALFY</sequence>
<dbReference type="AlphaFoldDB" id="A0A1R3G7B0"/>
<name>A0A1R3G7B0_9ROSI</name>
<comment type="caution">
    <text evidence="1">The sequence shown here is derived from an EMBL/GenBank/DDBJ whole genome shotgun (WGS) entry which is preliminary data.</text>
</comment>
<keyword evidence="2" id="KW-1185">Reference proteome</keyword>
<dbReference type="EMBL" id="AWUE01023390">
    <property type="protein sequence ID" value="OMO53964.1"/>
    <property type="molecule type" value="Genomic_DNA"/>
</dbReference>
<dbReference type="Proteomes" id="UP000187203">
    <property type="component" value="Unassembled WGS sequence"/>
</dbReference>
<reference evidence="2" key="1">
    <citation type="submission" date="2013-09" db="EMBL/GenBank/DDBJ databases">
        <title>Corchorus olitorius genome sequencing.</title>
        <authorList>
            <person name="Alam M."/>
            <person name="Haque M.S."/>
            <person name="Islam M.S."/>
            <person name="Emdad E.M."/>
            <person name="Islam M.M."/>
            <person name="Ahmed B."/>
            <person name="Halim A."/>
            <person name="Hossen Q.M.M."/>
            <person name="Hossain M.Z."/>
            <person name="Ahmed R."/>
            <person name="Khan M.M."/>
            <person name="Islam R."/>
            <person name="Rashid M.M."/>
            <person name="Khan S.A."/>
            <person name="Rahman M.S."/>
            <person name="Alam M."/>
            <person name="Yahiya A.S."/>
            <person name="Khan M.S."/>
            <person name="Azam M.S."/>
            <person name="Haque T."/>
            <person name="Lashkar M.Z.H."/>
            <person name="Akhand A.I."/>
            <person name="Morshed G."/>
            <person name="Roy S."/>
            <person name="Uddin K.S."/>
            <person name="Rabeya T."/>
            <person name="Hossain A.S."/>
            <person name="Chowdhury A."/>
            <person name="Snigdha A.R."/>
            <person name="Mortoza M.S."/>
            <person name="Matin S.A."/>
            <person name="Hoque S.M.E."/>
            <person name="Islam M.K."/>
            <person name="Roy D.K."/>
            <person name="Haider R."/>
            <person name="Moosa M.M."/>
            <person name="Elias S.M."/>
            <person name="Hasan A.M."/>
            <person name="Jahan S."/>
            <person name="Shafiuddin M."/>
            <person name="Mahmood N."/>
            <person name="Shommy N.S."/>
        </authorList>
    </citation>
    <scope>NUCLEOTIDE SEQUENCE [LARGE SCALE GENOMIC DNA]</scope>
    <source>
        <strain evidence="2">cv. O-4</strain>
    </source>
</reference>
<accession>A0A1R3G7B0</accession>
<evidence type="ECO:0000313" key="1">
    <source>
        <dbReference type="EMBL" id="OMO53964.1"/>
    </source>
</evidence>
<proteinExistence type="predicted"/>
<evidence type="ECO:0000313" key="2">
    <source>
        <dbReference type="Proteomes" id="UP000187203"/>
    </source>
</evidence>
<protein>
    <submittedName>
        <fullName evidence="1">Uncharacterized protein</fullName>
    </submittedName>
</protein>
<organism evidence="1 2">
    <name type="scientific">Corchorus olitorius</name>
    <dbReference type="NCBI Taxonomy" id="93759"/>
    <lineage>
        <taxon>Eukaryota</taxon>
        <taxon>Viridiplantae</taxon>
        <taxon>Streptophyta</taxon>
        <taxon>Embryophyta</taxon>
        <taxon>Tracheophyta</taxon>
        <taxon>Spermatophyta</taxon>
        <taxon>Magnoliopsida</taxon>
        <taxon>eudicotyledons</taxon>
        <taxon>Gunneridae</taxon>
        <taxon>Pentapetalae</taxon>
        <taxon>rosids</taxon>
        <taxon>malvids</taxon>
        <taxon>Malvales</taxon>
        <taxon>Malvaceae</taxon>
        <taxon>Grewioideae</taxon>
        <taxon>Apeibeae</taxon>
        <taxon>Corchorus</taxon>
    </lineage>
</organism>